<dbReference type="SUPFAM" id="SSF49879">
    <property type="entry name" value="SMAD/FHA domain"/>
    <property type="match status" value="1"/>
</dbReference>
<dbReference type="SMART" id="SM00240">
    <property type="entry name" value="FHA"/>
    <property type="match status" value="1"/>
</dbReference>
<reference evidence="4" key="1">
    <citation type="submission" date="2016-10" db="EMBL/GenBank/DDBJ databases">
        <authorList>
            <person name="Varghese N."/>
            <person name="Submissions S."/>
        </authorList>
    </citation>
    <scope>NUCLEOTIDE SEQUENCE [LARGE SCALE GENOMIC DNA]</scope>
    <source>
        <strain evidence="4">DSM 26348</strain>
    </source>
</reference>
<dbReference type="InterPro" id="IPR050923">
    <property type="entry name" value="Cell_Proc_Reg/RNA_Proc"/>
</dbReference>
<keyword evidence="4" id="KW-1185">Reference proteome</keyword>
<organism evidence="3 4">
    <name type="scientific">Planctomicrobium piriforme</name>
    <dbReference type="NCBI Taxonomy" id="1576369"/>
    <lineage>
        <taxon>Bacteria</taxon>
        <taxon>Pseudomonadati</taxon>
        <taxon>Planctomycetota</taxon>
        <taxon>Planctomycetia</taxon>
        <taxon>Planctomycetales</taxon>
        <taxon>Planctomycetaceae</taxon>
        <taxon>Planctomicrobium</taxon>
    </lineage>
</organism>
<feature type="region of interest" description="Disordered" evidence="1">
    <location>
        <begin position="120"/>
        <end position="156"/>
    </location>
</feature>
<accession>A0A1I3B7W6</accession>
<dbReference type="InterPro" id="IPR000253">
    <property type="entry name" value="FHA_dom"/>
</dbReference>
<evidence type="ECO:0000259" key="2">
    <source>
        <dbReference type="PROSITE" id="PS50006"/>
    </source>
</evidence>
<name>A0A1I3B7W6_9PLAN</name>
<dbReference type="CDD" id="cd00060">
    <property type="entry name" value="FHA"/>
    <property type="match status" value="1"/>
</dbReference>
<dbReference type="STRING" id="1576369.SAMN05421753_101292"/>
<dbReference type="OrthoDB" id="151099at2"/>
<gene>
    <name evidence="3" type="ORF">SAMN05421753_101292</name>
</gene>
<dbReference type="RefSeq" id="WP_092047249.1">
    <property type="nucleotide sequence ID" value="NZ_FOQD01000001.1"/>
</dbReference>
<dbReference type="Gene3D" id="2.60.200.20">
    <property type="match status" value="1"/>
</dbReference>
<feature type="domain" description="FHA" evidence="2">
    <location>
        <begin position="21"/>
        <end position="70"/>
    </location>
</feature>
<proteinExistence type="predicted"/>
<dbReference type="Proteomes" id="UP000199518">
    <property type="component" value="Unassembled WGS sequence"/>
</dbReference>
<dbReference type="AlphaFoldDB" id="A0A1I3B7W6"/>
<sequence length="156" mass="17472">MLGELIPQGGGDPIPLLQPKLVIGRRSSCDIVLIFPNISSQHCELELVNGYWQVRDLGSRNGVKVNGERVDSRFLYPGDDVAIAKNHYKIQYEPVGDAPPPPEEDPFAMGLLEKAGLERRMEEKRKTKLPPMAKNAPKQREFDSDEDAAMDWLMGD</sequence>
<evidence type="ECO:0000313" key="3">
    <source>
        <dbReference type="EMBL" id="SFH58393.1"/>
    </source>
</evidence>
<evidence type="ECO:0000313" key="4">
    <source>
        <dbReference type="Proteomes" id="UP000199518"/>
    </source>
</evidence>
<dbReference type="EMBL" id="FOQD01000001">
    <property type="protein sequence ID" value="SFH58393.1"/>
    <property type="molecule type" value="Genomic_DNA"/>
</dbReference>
<dbReference type="InterPro" id="IPR008984">
    <property type="entry name" value="SMAD_FHA_dom_sf"/>
</dbReference>
<evidence type="ECO:0000256" key="1">
    <source>
        <dbReference type="SAM" id="MobiDB-lite"/>
    </source>
</evidence>
<dbReference type="PROSITE" id="PS50006">
    <property type="entry name" value="FHA_DOMAIN"/>
    <property type="match status" value="1"/>
</dbReference>
<protein>
    <submittedName>
        <fullName evidence="3">Adenylate cyclase</fullName>
    </submittedName>
</protein>
<dbReference type="Pfam" id="PF00498">
    <property type="entry name" value="FHA"/>
    <property type="match status" value="1"/>
</dbReference>
<dbReference type="PANTHER" id="PTHR23308">
    <property type="entry name" value="NUCLEAR INHIBITOR OF PROTEIN PHOSPHATASE-1"/>
    <property type="match status" value="1"/>
</dbReference>